<sequence>MSSLVSILLMLSNLAETINLPELGISIVSSPSLNFNPFLNSNILFIFKGSPSLYASCIGLNCNSPFSTTGYKTPFLKSSASLFGRNGVYAITFLILSPARVFAIIPA</sequence>
<dbReference type="PIR" id="F71044">
    <property type="entry name" value="F71044"/>
</dbReference>
<dbReference type="EMBL" id="BA000001">
    <property type="protein sequence ID" value="BAA30758.1"/>
    <property type="molecule type" value="Genomic_DNA"/>
</dbReference>
<dbReference type="EnsemblBacteria" id="BAA30758">
    <property type="protein sequence ID" value="BAA30758"/>
    <property type="gene ID" value="BAA30758"/>
</dbReference>
<keyword evidence="2" id="KW-1185">Reference proteome</keyword>
<evidence type="ECO:0000313" key="1">
    <source>
        <dbReference type="EMBL" id="BAA30758.1"/>
    </source>
</evidence>
<protein>
    <submittedName>
        <fullName evidence="1">Uncharacterized protein</fullName>
    </submittedName>
</protein>
<evidence type="ECO:0000313" key="2">
    <source>
        <dbReference type="Proteomes" id="UP000000752"/>
    </source>
</evidence>
<name>O59356_PYRHO</name>
<proteinExistence type="predicted"/>
<organism evidence="1 2">
    <name type="scientific">Pyrococcus horikoshii (strain ATCC 700860 / DSM 12428 / JCM 9974 / NBRC 100139 / OT-3)</name>
    <dbReference type="NCBI Taxonomy" id="70601"/>
    <lineage>
        <taxon>Archaea</taxon>
        <taxon>Methanobacteriati</taxon>
        <taxon>Methanobacteriota</taxon>
        <taxon>Thermococci</taxon>
        <taxon>Thermococcales</taxon>
        <taxon>Thermococcaceae</taxon>
        <taxon>Pyrococcus</taxon>
    </lineage>
</organism>
<gene>
    <name evidence="1" type="ordered locus">PH1646</name>
</gene>
<dbReference type="Proteomes" id="UP000000752">
    <property type="component" value="Chromosome"/>
</dbReference>
<dbReference type="KEGG" id="pho:PH1646"/>
<reference evidence="1 2" key="1">
    <citation type="journal article" date="1998" name="DNA Res.">
        <title>Complete sequence and gene organization of the genome of a hyper-thermophilic archaebacterium, Pyrococcus horikoshii OT3.</title>
        <authorList>
            <person name="Kawarabayasi Y."/>
            <person name="Sawada M."/>
            <person name="Horikawa H."/>
            <person name="Haikawa Y."/>
            <person name="Hino Y."/>
            <person name="Yamamoto S."/>
            <person name="Sekine M."/>
            <person name="Baba S."/>
            <person name="Kosugi H."/>
            <person name="Hosoyama A."/>
            <person name="Nagai Y."/>
            <person name="Sakai M."/>
            <person name="Ogura K."/>
            <person name="Otuka R."/>
            <person name="Nakazawa H."/>
            <person name="Takamiya M."/>
            <person name="Ohfuku Y."/>
            <person name="Funahashi T."/>
            <person name="Tanaka T."/>
            <person name="Kudoh Y."/>
            <person name="Yamazaki J."/>
            <person name="Kushida N."/>
            <person name="Oguchi A."/>
            <person name="Aoki K."/>
            <person name="Nakamura Y."/>
            <person name="Robb T.F."/>
            <person name="Horikoshi K."/>
            <person name="Masuchi Y."/>
            <person name="Shizuya H."/>
            <person name="Kikuchi H."/>
        </authorList>
    </citation>
    <scope>NUCLEOTIDE SEQUENCE [LARGE SCALE GENOMIC DNA]</scope>
    <source>
        <strain evidence="2">ATCC 700860 / DSM 12428 / JCM 9974 / NBRC 100139 / OT-3</strain>
    </source>
</reference>
<accession>O59356</accession>
<dbReference type="AlphaFoldDB" id="O59356"/>